<dbReference type="PANTHER" id="PTHR38041:SF1">
    <property type="entry name" value="CHORISMATE MUTASE"/>
    <property type="match status" value="1"/>
</dbReference>
<dbReference type="AlphaFoldDB" id="A0A4R6AVZ0"/>
<dbReference type="InterPro" id="IPR051331">
    <property type="entry name" value="Chorismate_mutase-related"/>
</dbReference>
<organism evidence="4 5">
    <name type="scientific">Meridianimarinicoccus aquatilis</name>
    <dbReference type="NCBI Taxonomy" id="2552766"/>
    <lineage>
        <taxon>Bacteria</taxon>
        <taxon>Pseudomonadati</taxon>
        <taxon>Pseudomonadota</taxon>
        <taxon>Alphaproteobacteria</taxon>
        <taxon>Rhodobacterales</taxon>
        <taxon>Paracoccaceae</taxon>
        <taxon>Meridianimarinicoccus</taxon>
    </lineage>
</organism>
<reference evidence="4 5" key="1">
    <citation type="submission" date="2019-03" db="EMBL/GenBank/DDBJ databases">
        <title>Rhodobacteraceae bacterium SM1902, a new member of the family Rhodobacteraceae isolated from Yantai.</title>
        <authorList>
            <person name="Sun Y."/>
        </authorList>
    </citation>
    <scope>NUCLEOTIDE SEQUENCE [LARGE SCALE GENOMIC DNA]</scope>
    <source>
        <strain evidence="4 5">SM1902</strain>
    </source>
</reference>
<protein>
    <recommendedName>
        <fullName evidence="1">chorismate mutase</fullName>
        <ecNumber evidence="1">5.4.99.5</ecNumber>
    </recommendedName>
</protein>
<dbReference type="InterPro" id="IPR036979">
    <property type="entry name" value="CM_dom_sf"/>
</dbReference>
<evidence type="ECO:0000259" key="3">
    <source>
        <dbReference type="PROSITE" id="PS51168"/>
    </source>
</evidence>
<evidence type="ECO:0000256" key="2">
    <source>
        <dbReference type="ARBA" id="ARBA00023235"/>
    </source>
</evidence>
<proteinExistence type="predicted"/>
<evidence type="ECO:0000256" key="1">
    <source>
        <dbReference type="ARBA" id="ARBA00012404"/>
    </source>
</evidence>
<gene>
    <name evidence="4" type="ORF">E2L05_10560</name>
</gene>
<dbReference type="Pfam" id="PF01817">
    <property type="entry name" value="CM_2"/>
    <property type="match status" value="1"/>
</dbReference>
<dbReference type="GO" id="GO:0009697">
    <property type="term" value="P:salicylic acid biosynthetic process"/>
    <property type="evidence" value="ECO:0007669"/>
    <property type="project" value="TreeGrafter"/>
</dbReference>
<keyword evidence="5" id="KW-1185">Reference proteome</keyword>
<dbReference type="SMART" id="SM00830">
    <property type="entry name" value="CM_2"/>
    <property type="match status" value="1"/>
</dbReference>
<dbReference type="EC" id="5.4.99.5" evidence="1"/>
<dbReference type="PANTHER" id="PTHR38041">
    <property type="entry name" value="CHORISMATE MUTASE"/>
    <property type="match status" value="1"/>
</dbReference>
<dbReference type="OrthoDB" id="514491at2"/>
<dbReference type="InterPro" id="IPR002701">
    <property type="entry name" value="CM_II_prokaryot"/>
</dbReference>
<keyword evidence="2" id="KW-0413">Isomerase</keyword>
<dbReference type="RefSeq" id="WP_133342876.1">
    <property type="nucleotide sequence ID" value="NZ_SMZO01000020.1"/>
</dbReference>
<feature type="domain" description="Chorismate mutase" evidence="3">
    <location>
        <begin position="4"/>
        <end position="95"/>
    </location>
</feature>
<dbReference type="GO" id="GO:0004106">
    <property type="term" value="F:chorismate mutase activity"/>
    <property type="evidence" value="ECO:0007669"/>
    <property type="project" value="UniProtKB-EC"/>
</dbReference>
<dbReference type="SUPFAM" id="SSF48600">
    <property type="entry name" value="Chorismate mutase II"/>
    <property type="match status" value="1"/>
</dbReference>
<evidence type="ECO:0000313" key="5">
    <source>
        <dbReference type="Proteomes" id="UP000294562"/>
    </source>
</evidence>
<dbReference type="InterPro" id="IPR036263">
    <property type="entry name" value="Chorismate_II_sf"/>
</dbReference>
<evidence type="ECO:0000313" key="4">
    <source>
        <dbReference type="EMBL" id="TDL87902.1"/>
    </source>
</evidence>
<dbReference type="GO" id="GO:0046417">
    <property type="term" value="P:chorismate metabolic process"/>
    <property type="evidence" value="ECO:0007669"/>
    <property type="project" value="InterPro"/>
</dbReference>
<dbReference type="PROSITE" id="PS51168">
    <property type="entry name" value="CHORISMATE_MUT_2"/>
    <property type="match status" value="1"/>
</dbReference>
<dbReference type="Gene3D" id="1.20.59.10">
    <property type="entry name" value="Chorismate mutase"/>
    <property type="match status" value="1"/>
</dbReference>
<comment type="caution">
    <text evidence="4">The sequence shown here is derived from an EMBL/GenBank/DDBJ whole genome shotgun (WGS) entry which is preliminary data.</text>
</comment>
<accession>A0A4R6AVZ0</accession>
<dbReference type="Proteomes" id="UP000294562">
    <property type="component" value="Unassembled WGS sequence"/>
</dbReference>
<name>A0A4R6AVZ0_9RHOB</name>
<dbReference type="EMBL" id="SMZO01000020">
    <property type="protein sequence ID" value="TDL87902.1"/>
    <property type="molecule type" value="Genomic_DNA"/>
</dbReference>
<sequence>MTTPEDCATMSDLRDLIDRIDKDIVGLLALRQDCIDRAAVLKVSEGLPARIPSRVEDVVSRVRKAAVAQGADPDLTEALWRQMIEWSISREEVALGQSTKGIT</sequence>